<evidence type="ECO:0000256" key="3">
    <source>
        <dbReference type="ARBA" id="ARBA00010617"/>
    </source>
</evidence>
<dbReference type="PANTHER" id="PTHR46300:SF7">
    <property type="entry name" value="P450, PUTATIVE (EUROFUNG)-RELATED"/>
    <property type="match status" value="1"/>
</dbReference>
<feature type="signal peptide" evidence="12">
    <location>
        <begin position="1"/>
        <end position="18"/>
    </location>
</feature>
<evidence type="ECO:0000256" key="4">
    <source>
        <dbReference type="ARBA" id="ARBA00022617"/>
    </source>
</evidence>
<dbReference type="InterPro" id="IPR001128">
    <property type="entry name" value="Cyt_P450"/>
</dbReference>
<dbReference type="PRINTS" id="PR00463">
    <property type="entry name" value="EP450I"/>
</dbReference>
<feature type="region of interest" description="Disordered" evidence="11">
    <location>
        <begin position="265"/>
        <end position="311"/>
    </location>
</feature>
<evidence type="ECO:0000256" key="2">
    <source>
        <dbReference type="ARBA" id="ARBA00005179"/>
    </source>
</evidence>
<dbReference type="CDD" id="cd11065">
    <property type="entry name" value="CYP64-like"/>
    <property type="match status" value="1"/>
</dbReference>
<dbReference type="Proteomes" id="UP000807769">
    <property type="component" value="Unassembled WGS sequence"/>
</dbReference>
<dbReference type="AlphaFoldDB" id="A0A9P7E9Y5"/>
<keyword evidence="5 9" id="KW-0479">Metal-binding</keyword>
<evidence type="ECO:0000256" key="9">
    <source>
        <dbReference type="PIRSR" id="PIRSR602401-1"/>
    </source>
</evidence>
<organism evidence="13 14">
    <name type="scientific">Suillus subaureus</name>
    <dbReference type="NCBI Taxonomy" id="48587"/>
    <lineage>
        <taxon>Eukaryota</taxon>
        <taxon>Fungi</taxon>
        <taxon>Dikarya</taxon>
        <taxon>Basidiomycota</taxon>
        <taxon>Agaricomycotina</taxon>
        <taxon>Agaricomycetes</taxon>
        <taxon>Agaricomycetidae</taxon>
        <taxon>Boletales</taxon>
        <taxon>Suillineae</taxon>
        <taxon>Suillaceae</taxon>
        <taxon>Suillus</taxon>
    </lineage>
</organism>
<gene>
    <name evidence="13" type="ORF">BJ212DRAFT_1273911</name>
</gene>
<sequence>MALTGALLLALLALLAYSRLTRPPFPPGPNPLPIIGNILDLTPKELWLTAFKWARTYGPITHIRIFNQSLVFLNTPKAVFDLLDKRGSIYSDKPHLVMAGELCGCKNMAAFTPYGDRARRQRKLMQKAFGPAVIPNYHGLMQMESRPFLSRLVSSPLQFQDHIRRYAGGLTLLVVYGHQVKSNDDPFLNLAEECVDILANRIASGGGIWPVDIFPALKHLPVWFPGASFKRNAQIWKAKMEEFVDRPYEFVKSEVKKGTARPSFVSTLLEPPKPSSFDESFDSTTTDDDGAFSGDRDSSFSSDNANDTATDDHDIRWTANSMYSASIDTTITTLSHFILAMVQHPHVLRRAQAELDDVLGSRGSGLPSQAKRLPTFEDRPKLPYCDAVFTETLRWGVPVPLSLPHRLTQPDTYEGMYIPQGSLVFGNIWAIMRDPRLYQDPEVFEPGRWLARDAIVDMEGRRDLDVGGEEEEAGKERDPRAFVFGFGRRRCPGTHLVESSVWLLITSMLAALDIRKARDERGAEIEPVVRFENSVFRTPSPFVCDIRPRSEEALRLIMEGE</sequence>
<proteinExistence type="inferred from homology"/>
<feature type="compositionally biased region" description="Acidic residues" evidence="11">
    <location>
        <begin position="279"/>
        <end position="290"/>
    </location>
</feature>
<dbReference type="GO" id="GO:0005506">
    <property type="term" value="F:iron ion binding"/>
    <property type="evidence" value="ECO:0007669"/>
    <property type="project" value="InterPro"/>
</dbReference>
<keyword evidence="8 10" id="KW-0503">Monooxygenase</keyword>
<comment type="cofactor">
    <cofactor evidence="1 9">
        <name>heme</name>
        <dbReference type="ChEBI" id="CHEBI:30413"/>
    </cofactor>
</comment>
<evidence type="ECO:0000256" key="11">
    <source>
        <dbReference type="SAM" id="MobiDB-lite"/>
    </source>
</evidence>
<keyword evidence="7 9" id="KW-0408">Iron</keyword>
<protein>
    <submittedName>
        <fullName evidence="13">Cytochrome P450</fullName>
    </submittedName>
</protein>
<evidence type="ECO:0000256" key="8">
    <source>
        <dbReference type="ARBA" id="ARBA00023033"/>
    </source>
</evidence>
<evidence type="ECO:0000256" key="6">
    <source>
        <dbReference type="ARBA" id="ARBA00023002"/>
    </source>
</evidence>
<dbReference type="GeneID" id="64625139"/>
<evidence type="ECO:0000256" key="10">
    <source>
        <dbReference type="RuleBase" id="RU000461"/>
    </source>
</evidence>
<comment type="caution">
    <text evidence="13">The sequence shown here is derived from an EMBL/GenBank/DDBJ whole genome shotgun (WGS) entry which is preliminary data.</text>
</comment>
<feature type="binding site" description="axial binding residue" evidence="9">
    <location>
        <position position="491"/>
    </location>
    <ligand>
        <name>heme</name>
        <dbReference type="ChEBI" id="CHEBI:30413"/>
    </ligand>
    <ligandPart>
        <name>Fe</name>
        <dbReference type="ChEBI" id="CHEBI:18248"/>
    </ligandPart>
</feature>
<name>A0A9P7E9Y5_9AGAM</name>
<reference evidence="13" key="1">
    <citation type="journal article" date="2020" name="New Phytol.">
        <title>Comparative genomics reveals dynamic genome evolution in host specialist ectomycorrhizal fungi.</title>
        <authorList>
            <person name="Lofgren L.A."/>
            <person name="Nguyen N.H."/>
            <person name="Vilgalys R."/>
            <person name="Ruytinx J."/>
            <person name="Liao H.L."/>
            <person name="Branco S."/>
            <person name="Kuo A."/>
            <person name="LaButti K."/>
            <person name="Lipzen A."/>
            <person name="Andreopoulos W."/>
            <person name="Pangilinan J."/>
            <person name="Riley R."/>
            <person name="Hundley H."/>
            <person name="Na H."/>
            <person name="Barry K."/>
            <person name="Grigoriev I.V."/>
            <person name="Stajich J.E."/>
            <person name="Kennedy P.G."/>
        </authorList>
    </citation>
    <scope>NUCLEOTIDE SEQUENCE</scope>
    <source>
        <strain evidence="13">MN1</strain>
    </source>
</reference>
<keyword evidence="4 9" id="KW-0349">Heme</keyword>
<dbReference type="GO" id="GO:0004497">
    <property type="term" value="F:monooxygenase activity"/>
    <property type="evidence" value="ECO:0007669"/>
    <property type="project" value="UniProtKB-KW"/>
</dbReference>
<dbReference type="InterPro" id="IPR036396">
    <property type="entry name" value="Cyt_P450_sf"/>
</dbReference>
<dbReference type="Pfam" id="PF00067">
    <property type="entry name" value="p450"/>
    <property type="match status" value="1"/>
</dbReference>
<accession>A0A9P7E9Y5</accession>
<dbReference type="GO" id="GO:0020037">
    <property type="term" value="F:heme binding"/>
    <property type="evidence" value="ECO:0007669"/>
    <property type="project" value="InterPro"/>
</dbReference>
<dbReference type="OrthoDB" id="2789670at2759"/>
<evidence type="ECO:0000256" key="7">
    <source>
        <dbReference type="ARBA" id="ARBA00023004"/>
    </source>
</evidence>
<evidence type="ECO:0000256" key="5">
    <source>
        <dbReference type="ARBA" id="ARBA00022723"/>
    </source>
</evidence>
<keyword evidence="6 10" id="KW-0560">Oxidoreductase</keyword>
<dbReference type="PANTHER" id="PTHR46300">
    <property type="entry name" value="P450, PUTATIVE (EUROFUNG)-RELATED-RELATED"/>
    <property type="match status" value="1"/>
</dbReference>
<evidence type="ECO:0000256" key="12">
    <source>
        <dbReference type="SAM" id="SignalP"/>
    </source>
</evidence>
<dbReference type="EMBL" id="JABBWG010000020">
    <property type="protein sequence ID" value="KAG1814714.1"/>
    <property type="molecule type" value="Genomic_DNA"/>
</dbReference>
<dbReference type="RefSeq" id="XP_041192050.1">
    <property type="nucleotide sequence ID" value="XM_041331122.1"/>
</dbReference>
<evidence type="ECO:0000313" key="13">
    <source>
        <dbReference type="EMBL" id="KAG1814714.1"/>
    </source>
</evidence>
<feature type="compositionally biased region" description="Low complexity" evidence="11">
    <location>
        <begin position="299"/>
        <end position="308"/>
    </location>
</feature>
<comment type="pathway">
    <text evidence="2">Secondary metabolite biosynthesis.</text>
</comment>
<dbReference type="InterPro" id="IPR017972">
    <property type="entry name" value="Cyt_P450_CS"/>
</dbReference>
<dbReference type="InterPro" id="IPR002401">
    <property type="entry name" value="Cyt_P450_E_grp-I"/>
</dbReference>
<comment type="similarity">
    <text evidence="3 10">Belongs to the cytochrome P450 family.</text>
</comment>
<dbReference type="PROSITE" id="PS00086">
    <property type="entry name" value="CYTOCHROME_P450"/>
    <property type="match status" value="1"/>
</dbReference>
<dbReference type="GO" id="GO:0016705">
    <property type="term" value="F:oxidoreductase activity, acting on paired donors, with incorporation or reduction of molecular oxygen"/>
    <property type="evidence" value="ECO:0007669"/>
    <property type="project" value="InterPro"/>
</dbReference>
<keyword evidence="12" id="KW-0732">Signal</keyword>
<keyword evidence="14" id="KW-1185">Reference proteome</keyword>
<feature type="chain" id="PRO_5040122606" evidence="12">
    <location>
        <begin position="19"/>
        <end position="561"/>
    </location>
</feature>
<evidence type="ECO:0000256" key="1">
    <source>
        <dbReference type="ARBA" id="ARBA00001971"/>
    </source>
</evidence>
<evidence type="ECO:0000313" key="14">
    <source>
        <dbReference type="Proteomes" id="UP000807769"/>
    </source>
</evidence>
<dbReference type="SUPFAM" id="SSF48264">
    <property type="entry name" value="Cytochrome P450"/>
    <property type="match status" value="1"/>
</dbReference>
<dbReference type="Gene3D" id="1.10.630.10">
    <property type="entry name" value="Cytochrome P450"/>
    <property type="match status" value="1"/>
</dbReference>
<dbReference type="InterPro" id="IPR050364">
    <property type="entry name" value="Cytochrome_P450_fung"/>
</dbReference>